<proteinExistence type="predicted"/>
<sequence>MSEGGGNRSGEKAVPRGTVVPPRRGAVLKRITRDFSEALTLPQDDSSGDGGADHQQLLQLQPSHRPTVPPKRERERSGKGSEVNATMNEGGGNRSGEKGVRRGTVVPPSRGEVLKGIIRDFSEALTLPQDDSSGDGGADHQQLLQLQPGQRPTVPPKRGDVLRRILAGN</sequence>
<reference evidence="1 2" key="1">
    <citation type="journal article" date="2022" name="Plant J.">
        <title>Chromosome-level genome of Camellia lanceoleosa provides a valuable resource for understanding genome evolution and self-incompatibility.</title>
        <authorList>
            <person name="Gong W."/>
            <person name="Xiao S."/>
            <person name="Wang L."/>
            <person name="Liao Z."/>
            <person name="Chang Y."/>
            <person name="Mo W."/>
            <person name="Hu G."/>
            <person name="Li W."/>
            <person name="Zhao G."/>
            <person name="Zhu H."/>
            <person name="Hu X."/>
            <person name="Ji K."/>
            <person name="Xiang X."/>
            <person name="Song Q."/>
            <person name="Yuan D."/>
            <person name="Jin S."/>
            <person name="Zhang L."/>
        </authorList>
    </citation>
    <scope>NUCLEOTIDE SEQUENCE [LARGE SCALE GENOMIC DNA]</scope>
    <source>
        <strain evidence="1">SQ_2022a</strain>
    </source>
</reference>
<evidence type="ECO:0000313" key="1">
    <source>
        <dbReference type="EMBL" id="KAI8014583.1"/>
    </source>
</evidence>
<evidence type="ECO:0000313" key="2">
    <source>
        <dbReference type="Proteomes" id="UP001060215"/>
    </source>
</evidence>
<keyword evidence="2" id="KW-1185">Reference proteome</keyword>
<comment type="caution">
    <text evidence="1">The sequence shown here is derived from an EMBL/GenBank/DDBJ whole genome shotgun (WGS) entry which is preliminary data.</text>
</comment>
<gene>
    <name evidence="1" type="ORF">LOK49_LG05G02486</name>
</gene>
<dbReference type="Proteomes" id="UP001060215">
    <property type="component" value="Chromosome 4"/>
</dbReference>
<accession>A0ACC0HMG4</accession>
<name>A0ACC0HMG4_9ERIC</name>
<dbReference type="EMBL" id="CM045761">
    <property type="protein sequence ID" value="KAI8014583.1"/>
    <property type="molecule type" value="Genomic_DNA"/>
</dbReference>
<organism evidence="1 2">
    <name type="scientific">Camellia lanceoleosa</name>
    <dbReference type="NCBI Taxonomy" id="1840588"/>
    <lineage>
        <taxon>Eukaryota</taxon>
        <taxon>Viridiplantae</taxon>
        <taxon>Streptophyta</taxon>
        <taxon>Embryophyta</taxon>
        <taxon>Tracheophyta</taxon>
        <taxon>Spermatophyta</taxon>
        <taxon>Magnoliopsida</taxon>
        <taxon>eudicotyledons</taxon>
        <taxon>Gunneridae</taxon>
        <taxon>Pentapetalae</taxon>
        <taxon>asterids</taxon>
        <taxon>Ericales</taxon>
        <taxon>Theaceae</taxon>
        <taxon>Camellia</taxon>
    </lineage>
</organism>
<protein>
    <submittedName>
        <fullName evidence="1">Uncharacterized protein</fullName>
    </submittedName>
</protein>